<evidence type="ECO:0000259" key="2">
    <source>
        <dbReference type="Pfam" id="PF13115"/>
    </source>
</evidence>
<dbReference type="Pfam" id="PF13115">
    <property type="entry name" value="YtkA"/>
    <property type="match status" value="1"/>
</dbReference>
<feature type="transmembrane region" description="Helical" evidence="1">
    <location>
        <begin position="12"/>
        <end position="30"/>
    </location>
</feature>
<evidence type="ECO:0000256" key="1">
    <source>
        <dbReference type="SAM" id="Phobius"/>
    </source>
</evidence>
<keyword evidence="1" id="KW-1133">Transmembrane helix</keyword>
<keyword evidence="1" id="KW-0472">Membrane</keyword>
<accession>A0A1W1CQ44</accession>
<gene>
    <name evidence="3" type="ORF">MNB_SV-10-1511</name>
</gene>
<keyword evidence="1" id="KW-0812">Transmembrane</keyword>
<dbReference type="AlphaFoldDB" id="A0A1W1CQ44"/>
<name>A0A1W1CQ44_9ZZZZ</name>
<proteinExistence type="predicted"/>
<organism evidence="3">
    <name type="scientific">hydrothermal vent metagenome</name>
    <dbReference type="NCBI Taxonomy" id="652676"/>
    <lineage>
        <taxon>unclassified sequences</taxon>
        <taxon>metagenomes</taxon>
        <taxon>ecological metagenomes</taxon>
    </lineage>
</organism>
<reference evidence="3" key="1">
    <citation type="submission" date="2016-10" db="EMBL/GenBank/DDBJ databases">
        <authorList>
            <person name="de Groot N.N."/>
        </authorList>
    </citation>
    <scope>NUCLEOTIDE SEQUENCE</scope>
</reference>
<protein>
    <recommendedName>
        <fullName evidence="2">YtkA-like domain-containing protein</fullName>
    </recommendedName>
</protein>
<sequence length="184" mass="21178">MAKENKNKTYWPHMILGFLLVGITLGYWTVKSATSVPVQEENEYMLKYQKADTNINQIMDKKIAFDKAYLIQITNVEMQVPAKNEILHRKQKPHIVLAKGVNRFVYEVKDKEGNPVPDANVTFLLTRPHTDMDDISIAKVPFQGDKYIVENINIQKPGRYILRLRAKIGDKVGYSDIPAYLKPE</sequence>
<dbReference type="InterPro" id="IPR032693">
    <property type="entry name" value="YtkA-like_dom"/>
</dbReference>
<dbReference type="EMBL" id="FPHL01000048">
    <property type="protein sequence ID" value="SFV67781.1"/>
    <property type="molecule type" value="Genomic_DNA"/>
</dbReference>
<evidence type="ECO:0000313" key="3">
    <source>
        <dbReference type="EMBL" id="SFV67781.1"/>
    </source>
</evidence>
<feature type="domain" description="YtkA-like" evidence="2">
    <location>
        <begin position="96"/>
        <end position="164"/>
    </location>
</feature>